<organism evidence="2 3">
    <name type="scientific">Thiomicrorhabdus marina</name>
    <dbReference type="NCBI Taxonomy" id="2818442"/>
    <lineage>
        <taxon>Bacteria</taxon>
        <taxon>Pseudomonadati</taxon>
        <taxon>Pseudomonadota</taxon>
        <taxon>Gammaproteobacteria</taxon>
        <taxon>Thiotrichales</taxon>
        <taxon>Piscirickettsiaceae</taxon>
        <taxon>Thiomicrorhabdus</taxon>
    </lineage>
</organism>
<dbReference type="Proteomes" id="UP000664835">
    <property type="component" value="Unassembled WGS sequence"/>
</dbReference>
<dbReference type="EMBL" id="JAGETV010000046">
    <property type="protein sequence ID" value="MBO1928465.1"/>
    <property type="molecule type" value="Genomic_DNA"/>
</dbReference>
<dbReference type="Pfam" id="PF13590">
    <property type="entry name" value="DUF4136"/>
    <property type="match status" value="1"/>
</dbReference>
<comment type="caution">
    <text evidence="2">The sequence shown here is derived from an EMBL/GenBank/DDBJ whole genome shotgun (WGS) entry which is preliminary data.</text>
</comment>
<name>A0ABS3Q9I0_9GAMM</name>
<gene>
    <name evidence="2" type="ORF">J3998_12875</name>
</gene>
<sequence length="193" mass="21410">MLQISALSSTCKTLGLIISSALLFSGCSAPVSKDYNPNVDFQRYQNISFLPADRVENNAILKYKAEQPLQAQRIKIAIEESLQAKGISVERDPANGFVSYYVQTETYMAQDPVSIGFGFGTFGRHGGIMFGANEPLVESKDYNLIIDIYDPNYQVVWRGKTEVDFTLANSPQESMQLIQAAVQKVLANFPPKK</sequence>
<dbReference type="Gene3D" id="3.30.160.670">
    <property type="match status" value="1"/>
</dbReference>
<proteinExistence type="predicted"/>
<feature type="domain" description="DUF4136" evidence="1">
    <location>
        <begin position="31"/>
        <end position="191"/>
    </location>
</feature>
<evidence type="ECO:0000313" key="2">
    <source>
        <dbReference type="EMBL" id="MBO1928465.1"/>
    </source>
</evidence>
<evidence type="ECO:0000313" key="3">
    <source>
        <dbReference type="Proteomes" id="UP000664835"/>
    </source>
</evidence>
<evidence type="ECO:0000259" key="1">
    <source>
        <dbReference type="Pfam" id="PF13590"/>
    </source>
</evidence>
<protein>
    <submittedName>
        <fullName evidence="2">DUF4136 domain-containing protein</fullName>
    </submittedName>
</protein>
<keyword evidence="3" id="KW-1185">Reference proteome</keyword>
<accession>A0ABS3Q9I0</accession>
<reference evidence="2 3" key="1">
    <citation type="submission" date="2021-03" db="EMBL/GenBank/DDBJ databases">
        <title>Thiomicrorhabdus sp.nov.,novel sulfur-oxidizing bacteria isolated from coastal sediment.</title>
        <authorList>
            <person name="Liu X."/>
        </authorList>
    </citation>
    <scope>NUCLEOTIDE SEQUENCE [LARGE SCALE GENOMIC DNA]</scope>
    <source>
        <strain evidence="2 3">6S2-11</strain>
    </source>
</reference>
<dbReference type="InterPro" id="IPR025411">
    <property type="entry name" value="DUF4136"/>
</dbReference>
<dbReference type="RefSeq" id="WP_208151074.1">
    <property type="nucleotide sequence ID" value="NZ_JAGETV010000046.1"/>
</dbReference>